<dbReference type="Proteomes" id="UP000829196">
    <property type="component" value="Unassembled WGS sequence"/>
</dbReference>
<dbReference type="SMR" id="A0A8T3B5L2"/>
<evidence type="ECO:0000256" key="3">
    <source>
        <dbReference type="ARBA" id="ARBA00022801"/>
    </source>
</evidence>
<evidence type="ECO:0000256" key="2">
    <source>
        <dbReference type="ARBA" id="ARBA00022670"/>
    </source>
</evidence>
<dbReference type="EMBL" id="JAGYWB010000011">
    <property type="protein sequence ID" value="KAI0504760.1"/>
    <property type="molecule type" value="Genomic_DNA"/>
</dbReference>
<accession>A0A8T3B5L2</accession>
<dbReference type="GO" id="GO:0101005">
    <property type="term" value="F:deubiquitinase activity"/>
    <property type="evidence" value="ECO:0007669"/>
    <property type="project" value="TreeGrafter"/>
</dbReference>
<dbReference type="InterPro" id="IPR008580">
    <property type="entry name" value="PPPDE_dom"/>
</dbReference>
<dbReference type="Gene3D" id="3.90.1720.30">
    <property type="entry name" value="PPPDE domains"/>
    <property type="match status" value="1"/>
</dbReference>
<organism evidence="6 7">
    <name type="scientific">Dendrobium nobile</name>
    <name type="common">Orchid</name>
    <dbReference type="NCBI Taxonomy" id="94219"/>
    <lineage>
        <taxon>Eukaryota</taxon>
        <taxon>Viridiplantae</taxon>
        <taxon>Streptophyta</taxon>
        <taxon>Embryophyta</taxon>
        <taxon>Tracheophyta</taxon>
        <taxon>Spermatophyta</taxon>
        <taxon>Magnoliopsida</taxon>
        <taxon>Liliopsida</taxon>
        <taxon>Asparagales</taxon>
        <taxon>Orchidaceae</taxon>
        <taxon>Epidendroideae</taxon>
        <taxon>Malaxideae</taxon>
        <taxon>Dendrobiinae</taxon>
        <taxon>Dendrobium</taxon>
    </lineage>
</organism>
<keyword evidence="7" id="KW-1185">Reference proteome</keyword>
<evidence type="ECO:0000256" key="4">
    <source>
        <dbReference type="SAM" id="MobiDB-lite"/>
    </source>
</evidence>
<dbReference type="OrthoDB" id="412286at2759"/>
<keyword evidence="3" id="KW-0378">Hydrolase</keyword>
<evidence type="ECO:0000313" key="7">
    <source>
        <dbReference type="Proteomes" id="UP000829196"/>
    </source>
</evidence>
<dbReference type="GO" id="GO:0016579">
    <property type="term" value="P:protein deubiquitination"/>
    <property type="evidence" value="ECO:0007669"/>
    <property type="project" value="TreeGrafter"/>
</dbReference>
<dbReference type="Pfam" id="PF05903">
    <property type="entry name" value="Peptidase_C97"/>
    <property type="match status" value="1"/>
</dbReference>
<dbReference type="InterPro" id="IPR042266">
    <property type="entry name" value="PPPDE_sf"/>
</dbReference>
<evidence type="ECO:0000256" key="1">
    <source>
        <dbReference type="ARBA" id="ARBA00008140"/>
    </source>
</evidence>
<feature type="domain" description="PPPDE" evidence="5">
    <location>
        <begin position="16"/>
        <end position="153"/>
    </location>
</feature>
<evidence type="ECO:0000313" key="6">
    <source>
        <dbReference type="EMBL" id="KAI0504760.1"/>
    </source>
</evidence>
<protein>
    <recommendedName>
        <fullName evidence="5">PPPDE domain-containing protein</fullName>
    </recommendedName>
</protein>
<evidence type="ECO:0000259" key="5">
    <source>
        <dbReference type="PROSITE" id="PS51858"/>
    </source>
</evidence>
<dbReference type="PANTHER" id="PTHR12378">
    <property type="entry name" value="DESUMOYLATING ISOPEPTIDASE"/>
    <property type="match status" value="1"/>
</dbReference>
<dbReference type="GO" id="GO:0006508">
    <property type="term" value="P:proteolysis"/>
    <property type="evidence" value="ECO:0007669"/>
    <property type="project" value="UniProtKB-KW"/>
</dbReference>
<keyword evidence="2" id="KW-0645">Protease</keyword>
<comment type="caution">
    <text evidence="6">The sequence shown here is derived from an EMBL/GenBank/DDBJ whole genome shotgun (WGS) entry which is preliminary data.</text>
</comment>
<reference evidence="6" key="1">
    <citation type="journal article" date="2022" name="Front. Genet.">
        <title>Chromosome-Scale Assembly of the Dendrobium nobile Genome Provides Insights Into the Molecular Mechanism of the Biosynthesis of the Medicinal Active Ingredient of Dendrobium.</title>
        <authorList>
            <person name="Xu Q."/>
            <person name="Niu S.-C."/>
            <person name="Li K.-L."/>
            <person name="Zheng P.-J."/>
            <person name="Zhang X.-J."/>
            <person name="Jia Y."/>
            <person name="Liu Y."/>
            <person name="Niu Y.-X."/>
            <person name="Yu L.-H."/>
            <person name="Chen D.-F."/>
            <person name="Zhang G.-Q."/>
        </authorList>
    </citation>
    <scope>NUCLEOTIDE SEQUENCE</scope>
    <source>
        <tissue evidence="6">Leaf</tissue>
    </source>
</reference>
<dbReference type="PANTHER" id="PTHR12378:SF17">
    <property type="entry name" value="OS06G0182100 PROTEIN"/>
    <property type="match status" value="1"/>
</dbReference>
<name>A0A8T3B5L2_DENNO</name>
<proteinExistence type="inferred from homology"/>
<gene>
    <name evidence="6" type="ORF">KFK09_015713</name>
</gene>
<dbReference type="PROSITE" id="PS51858">
    <property type="entry name" value="PPPDE"/>
    <property type="match status" value="1"/>
</dbReference>
<dbReference type="AlphaFoldDB" id="A0A8T3B5L2"/>
<dbReference type="SMART" id="SM01179">
    <property type="entry name" value="DUF862"/>
    <property type="match status" value="1"/>
</dbReference>
<sequence>MFVRRRTVLKLRTGAVPVYLNVYDLTAINSYAYWLGLGVYHSGVQVHGVEYAYGAHDHPTTGIFQAEPRSCTGFAFRKSILIGMTDLGPSEVRELMDELAHRYTGNTYNLISKNCNHFCYDACLRLTGNGTPRWVNRLAKLGFLCKCVLPVQVAAVRSRSDDVNNGGLEGGRRRLRSGSIRFSGDENGGAAPSLKDVSRSSRRSRRPSSSSSADGGGVTSSTEWKSKAEL</sequence>
<feature type="region of interest" description="Disordered" evidence="4">
    <location>
        <begin position="175"/>
        <end position="230"/>
    </location>
</feature>
<comment type="similarity">
    <text evidence="1">Belongs to the DeSI family.</text>
</comment>